<gene>
    <name evidence="2" type="ORF">L7E55_09150</name>
</gene>
<keyword evidence="2" id="KW-0547">Nucleotide-binding</keyword>
<keyword evidence="2" id="KW-0067">ATP-binding</keyword>
<dbReference type="GO" id="GO:0005524">
    <property type="term" value="F:ATP binding"/>
    <property type="evidence" value="ECO:0007669"/>
    <property type="project" value="UniProtKB-KW"/>
</dbReference>
<dbReference type="SUPFAM" id="SSF52540">
    <property type="entry name" value="P-loop containing nucleoside triphosphate hydrolases"/>
    <property type="match status" value="1"/>
</dbReference>
<organism evidence="2 3">
    <name type="scientific">Pelotomaculum isophthalicicum JI</name>
    <dbReference type="NCBI Taxonomy" id="947010"/>
    <lineage>
        <taxon>Bacteria</taxon>
        <taxon>Bacillati</taxon>
        <taxon>Bacillota</taxon>
        <taxon>Clostridia</taxon>
        <taxon>Eubacteriales</taxon>
        <taxon>Desulfotomaculaceae</taxon>
        <taxon>Pelotomaculum</taxon>
    </lineage>
</organism>
<evidence type="ECO:0000313" key="3">
    <source>
        <dbReference type="Proteomes" id="UP001154312"/>
    </source>
</evidence>
<dbReference type="AlphaFoldDB" id="A0A9X4H5J7"/>
<reference evidence="2" key="1">
    <citation type="submission" date="2022-02" db="EMBL/GenBank/DDBJ databases">
        <authorList>
            <person name="Leng L."/>
        </authorList>
    </citation>
    <scope>NUCLEOTIDE SEQUENCE</scope>
    <source>
        <strain evidence="2">JI</strain>
    </source>
</reference>
<accession>A0A9X4H5J7</accession>
<keyword evidence="3" id="KW-1185">Reference proteome</keyword>
<sequence length="914" mass="102551">MLDLKLRAEFLNGHMRDTAIVFRRDDGTGALDLPSEDFFRITYPVVDLQKALFAISEAGTGKPVVLIGDRGRGKSHIMAALHHAVVSRDVVETWAQDWGQRLRNDKLINLQLSSGFYPITEAVHNNEYEYLWDLLFERHPSGQKMQGKFEASGVPVPARSLMEEMFSLQPTVLIVDEFQTWFDGLNDEPGDTGRKRRTWTFNFIQNLSELSKDRPDIFRFIISVRNNQTDAYRQVHRDNPALVDFKGVTAKTDRKRLVLHRLFENRRNIPDNEIRQATAVYAAERFRLLYSHLPAAEYDRIHNEVVESWPFAPELIDLLEDQILLSEAAQGSRDLIKVLVQIFKATPESNCIITPADFAVDNVDCGVQSLLDAISDEKQDRLREIAQRNLEAVIQAGVQAPNARGIISALWMRSISPGIKVGGIREELHLDITRSSVIDDNIFNDELTQIKENSFNIHEEEGVQPRLRFKVEENARAKLLASAKNDKLFEDGSDKEYMRSTLRYALTPVAAESVARVIVPGPSWLTSPWEGLDENDQPERWDRPVLFVVPAVTENFNSDLGLWLKKHVTKQRNVVRFLLPKVGTSSIFDDKEIVIQARAALLGKQWGNNDAHYNKEGSKFRTDLIKALSSRYDRFAVLQSWDFQNPQNCKFTFEQITKSGTEIVNEVEKVIRENLFAFEDFEIMVGEAASNTQTVGAFLTELKEPPVKPGVEPVPYLGEIYIYEQILRVAASGKIYLNVGGSWLGKKDDHANDQVTLQMLRTKASKRGKELYDIILGTADVVGADTVIPPPQPPTTTPPIPTDPVVPPVNGPGVPVPEPPGDGPICGGTIGIPRNGTPGTTMGIKPPTVKRSEEKTTLNLSGEFENWGLATADKLSLAKLEFKGLTVKELKALLQKLPPTTRAILEVTMPEGKD</sequence>
<dbReference type="Gene3D" id="3.40.50.300">
    <property type="entry name" value="P-loop containing nucleotide triphosphate hydrolases"/>
    <property type="match status" value="1"/>
</dbReference>
<name>A0A9X4H5J7_9FIRM</name>
<dbReference type="RefSeq" id="WP_277443849.1">
    <property type="nucleotide sequence ID" value="NZ_JAKOAV010000015.1"/>
</dbReference>
<feature type="region of interest" description="Disordered" evidence="1">
    <location>
        <begin position="830"/>
        <end position="851"/>
    </location>
</feature>
<evidence type="ECO:0000256" key="1">
    <source>
        <dbReference type="SAM" id="MobiDB-lite"/>
    </source>
</evidence>
<evidence type="ECO:0000313" key="2">
    <source>
        <dbReference type="EMBL" id="MDF9408522.1"/>
    </source>
</evidence>
<dbReference type="InterPro" id="IPR027417">
    <property type="entry name" value="P-loop_NTPase"/>
</dbReference>
<dbReference type="EMBL" id="JAKOAV010000015">
    <property type="protein sequence ID" value="MDF9408522.1"/>
    <property type="molecule type" value="Genomic_DNA"/>
</dbReference>
<dbReference type="Proteomes" id="UP001154312">
    <property type="component" value="Unassembled WGS sequence"/>
</dbReference>
<proteinExistence type="predicted"/>
<protein>
    <submittedName>
        <fullName evidence="2">ATP-binding protein</fullName>
    </submittedName>
</protein>
<comment type="caution">
    <text evidence="2">The sequence shown here is derived from an EMBL/GenBank/DDBJ whole genome shotgun (WGS) entry which is preliminary data.</text>
</comment>